<evidence type="ECO:0000313" key="1">
    <source>
        <dbReference type="RefSeq" id="XP_016453264.1"/>
    </source>
</evidence>
<sequence>MAKKTKDDISFQRAVDIARRIEMVTVGDDRVLQIHDRICVPNVDGLRELILEEDHSLRAQSSGCPQDVSELKAALLVEKMKKYIVAYVAQCLNCQQVKYDIRSLRWYRSPVVWFKLGEARLLDIDLVYDSLEKVKMLKDRLLTTHSRQKSFADRRVCDVAFMVG</sequence>
<name>A0A1S3YLW8_TOBAC</name>
<accession>A0A1S3YLW8</accession>
<proteinExistence type="predicted"/>
<dbReference type="KEGG" id="nta:107777691"/>
<evidence type="ECO:0008006" key="2">
    <source>
        <dbReference type="Google" id="ProtNLM"/>
    </source>
</evidence>
<dbReference type="Gene3D" id="1.10.340.70">
    <property type="match status" value="1"/>
</dbReference>
<reference evidence="1" key="1">
    <citation type="submission" date="2025-08" db="UniProtKB">
        <authorList>
            <consortium name="RefSeq"/>
        </authorList>
    </citation>
    <scope>IDENTIFICATION</scope>
</reference>
<dbReference type="RefSeq" id="XP_016453264.1">
    <property type="nucleotide sequence ID" value="XM_016597778.1"/>
</dbReference>
<dbReference type="AlphaFoldDB" id="A0A1S3YLW8"/>
<dbReference type="PaxDb" id="4097-A0A1S3YLW8"/>
<gene>
    <name evidence="1" type="primary">LOC107777691</name>
</gene>
<organism evidence="1">
    <name type="scientific">Nicotiana tabacum</name>
    <name type="common">Common tobacco</name>
    <dbReference type="NCBI Taxonomy" id="4097"/>
    <lineage>
        <taxon>Eukaryota</taxon>
        <taxon>Viridiplantae</taxon>
        <taxon>Streptophyta</taxon>
        <taxon>Embryophyta</taxon>
        <taxon>Tracheophyta</taxon>
        <taxon>Spermatophyta</taxon>
        <taxon>Magnoliopsida</taxon>
        <taxon>eudicotyledons</taxon>
        <taxon>Gunneridae</taxon>
        <taxon>Pentapetalae</taxon>
        <taxon>asterids</taxon>
        <taxon>lamiids</taxon>
        <taxon>Solanales</taxon>
        <taxon>Solanaceae</taxon>
        <taxon>Nicotianoideae</taxon>
        <taxon>Nicotianeae</taxon>
        <taxon>Nicotiana</taxon>
    </lineage>
</organism>
<protein>
    <recommendedName>
        <fullName evidence="2">Integrase zinc-binding domain-containing protein</fullName>
    </recommendedName>
</protein>